<reference evidence="2" key="1">
    <citation type="submission" date="2022-11" db="UniProtKB">
        <authorList>
            <consortium name="WormBaseParasite"/>
        </authorList>
    </citation>
    <scope>IDENTIFICATION</scope>
</reference>
<proteinExistence type="predicted"/>
<accession>A0AC34F0N1</accession>
<dbReference type="WBParaSite" id="ES5_v2.g10360.t1">
    <property type="protein sequence ID" value="ES5_v2.g10360.t1"/>
    <property type="gene ID" value="ES5_v2.g10360"/>
</dbReference>
<sequence>MLPPVIGRIVGVIGEGIMDTFWPQIDSKFNEIQKDFEDHENQIRIFAQQFRGLIQKIRNMCSSEARILKDITKMREQLLNHLNDVTSLNTKIQDTSVHITGYLSTLERQATELQQKKWENERRIEALNENFRSAEERLDTLKSEKQGFESKLSEMKDLVNTQKILMWIPITGWIAAGVIEIGKQIDDFDEKVERAENDIREWYTKMSNLRANSLAITGETTAVDKK</sequence>
<protein>
    <submittedName>
        <fullName evidence="2">Uncharacterized protein</fullName>
    </submittedName>
</protein>
<organism evidence="1 2">
    <name type="scientific">Panagrolaimus sp. ES5</name>
    <dbReference type="NCBI Taxonomy" id="591445"/>
    <lineage>
        <taxon>Eukaryota</taxon>
        <taxon>Metazoa</taxon>
        <taxon>Ecdysozoa</taxon>
        <taxon>Nematoda</taxon>
        <taxon>Chromadorea</taxon>
        <taxon>Rhabditida</taxon>
        <taxon>Tylenchina</taxon>
        <taxon>Panagrolaimomorpha</taxon>
        <taxon>Panagrolaimoidea</taxon>
        <taxon>Panagrolaimidae</taxon>
        <taxon>Panagrolaimus</taxon>
    </lineage>
</organism>
<evidence type="ECO:0000313" key="1">
    <source>
        <dbReference type="Proteomes" id="UP000887579"/>
    </source>
</evidence>
<dbReference type="Proteomes" id="UP000887579">
    <property type="component" value="Unplaced"/>
</dbReference>
<evidence type="ECO:0000313" key="2">
    <source>
        <dbReference type="WBParaSite" id="ES5_v2.g10360.t1"/>
    </source>
</evidence>
<name>A0AC34F0N1_9BILA</name>